<accession>A0ABX0LFF5</accession>
<name>A0ABX0LFF5_9NEIS</name>
<evidence type="ECO:0000313" key="1">
    <source>
        <dbReference type="EMBL" id="NHR07683.1"/>
    </source>
</evidence>
<sequence length="48" mass="5512">MDFYFYQKRIKLCRMALHFCSISPLGAAKAKLHLNQSNSAANNKLRPD</sequence>
<proteinExistence type="predicted"/>
<evidence type="ECO:0000313" key="2">
    <source>
        <dbReference type="Proteomes" id="UP001515641"/>
    </source>
</evidence>
<dbReference type="EMBL" id="JAAOMA010000039">
    <property type="protein sequence ID" value="NHR07683.1"/>
    <property type="molecule type" value="Genomic_DNA"/>
</dbReference>
<comment type="caution">
    <text evidence="1">The sequence shown here is derived from an EMBL/GenBank/DDBJ whole genome shotgun (WGS) entry which is preliminary data.</text>
</comment>
<dbReference type="Proteomes" id="UP001515641">
    <property type="component" value="Unassembled WGS sequence"/>
</dbReference>
<gene>
    <name evidence="1" type="ORF">HA052_21065</name>
</gene>
<reference evidence="1 2" key="1">
    <citation type="submission" date="2020-03" db="EMBL/GenBank/DDBJ databases">
        <title>Draft genome sequence of environmentally isolated cultures.</title>
        <authorList>
            <person name="Wilson H.S."/>
            <person name="De Leon M.E."/>
        </authorList>
    </citation>
    <scope>NUCLEOTIDE SEQUENCE [LARGE SCALE GENOMIC DNA]</scope>
    <source>
        <strain evidence="1 2">HSC-31F16</strain>
    </source>
</reference>
<dbReference type="RefSeq" id="WP_166453451.1">
    <property type="nucleotide sequence ID" value="NZ_JAAOMA010000039.1"/>
</dbReference>
<organism evidence="1 2">
    <name type="scientific">Chromobacterium fluminis</name>
    <dbReference type="NCBI Taxonomy" id="3044269"/>
    <lineage>
        <taxon>Bacteria</taxon>
        <taxon>Pseudomonadati</taxon>
        <taxon>Pseudomonadota</taxon>
        <taxon>Betaproteobacteria</taxon>
        <taxon>Neisseriales</taxon>
        <taxon>Chromobacteriaceae</taxon>
        <taxon>Chromobacterium</taxon>
    </lineage>
</organism>
<protein>
    <submittedName>
        <fullName evidence="1">Uncharacterized protein</fullName>
    </submittedName>
</protein>
<keyword evidence="2" id="KW-1185">Reference proteome</keyword>